<dbReference type="Pfam" id="PF17921">
    <property type="entry name" value="Integrase_H2C2"/>
    <property type="match status" value="1"/>
</dbReference>
<keyword evidence="13" id="KW-1185">Reference proteome</keyword>
<name>A0A1I7W8B2_HETBA</name>
<evidence type="ECO:0000256" key="6">
    <source>
        <dbReference type="ARBA" id="ARBA00022918"/>
    </source>
</evidence>
<keyword evidence="4" id="KW-0540">Nuclease</keyword>
<dbReference type="Gene3D" id="2.40.70.10">
    <property type="entry name" value="Acid Proteases"/>
    <property type="match status" value="1"/>
</dbReference>
<dbReference type="PANTHER" id="PTHR37984:SF5">
    <property type="entry name" value="PROTEIN NYNRIN-LIKE"/>
    <property type="match status" value="1"/>
</dbReference>
<dbReference type="FunFam" id="3.30.70.270:FF:000020">
    <property type="entry name" value="Transposon Tf2-6 polyprotein-like Protein"/>
    <property type="match status" value="1"/>
</dbReference>
<dbReference type="PANTHER" id="PTHR37984">
    <property type="entry name" value="PROTEIN CBG26694"/>
    <property type="match status" value="1"/>
</dbReference>
<dbReference type="FunFam" id="3.10.20.370:FF:000001">
    <property type="entry name" value="Retrovirus-related Pol polyprotein from transposon 17.6-like protein"/>
    <property type="match status" value="1"/>
</dbReference>
<keyword evidence="10" id="KW-1133">Transmembrane helix</keyword>
<dbReference type="Pfam" id="PF00078">
    <property type="entry name" value="RVT_1"/>
    <property type="match status" value="1"/>
</dbReference>
<dbReference type="InterPro" id="IPR041588">
    <property type="entry name" value="Integrase_H2C2"/>
</dbReference>
<keyword evidence="8" id="KW-0175">Coiled coil</keyword>
<reference evidence="14" key="1">
    <citation type="submission" date="2016-11" db="UniProtKB">
        <authorList>
            <consortium name="WormBaseParasite"/>
        </authorList>
    </citation>
    <scope>IDENTIFICATION</scope>
</reference>
<keyword evidence="10" id="KW-0472">Membrane</keyword>
<evidence type="ECO:0000256" key="10">
    <source>
        <dbReference type="SAM" id="Phobius"/>
    </source>
</evidence>
<keyword evidence="7" id="KW-0511">Multifunctional enzyme</keyword>
<sequence>MSQAARTATSTSTVTMTLSQLKMRNTRYRRTMMTKTWRRTILKKPPPKQCVHHYFVIYALIMLSSLDGKANVITLPGLEHGGLTIIRKLTFNAGDIYANIKGLSFPLLLAISYGENLAALQQNQATILKVLTGKGILDTSLRDLAQAGGYVIDASTGTIMDAIGTISTMYRKYILWIGIPVLVGLIIVIGIILACKCYLYKAIFMGTNKRIIISAVDTEILEQERVELGSTPTAPPQIPSDDEEAEEIHVTRRGRYPPLFTYVPVIIPLICSVSSSEAIHLLYITISIEDRGITALWDTGASISYLRRSTLDYIAIKRLSETKIRELALRNQELPFIPSGTLAFEPTEHITPIMIRRLTKLQPKTHTVINITFTDHCENEMILLKDHGNKSIQFQETVVHPIDSSETILRVYNTTKHLIVLPEGMVLGQASIVKPYQEGNVYWSNETYVPPEADWEGQLPHLPNSEDEFMEELQLTDCTFNTEIIKRNRKDGQIGCLTVGLEHTIDIRTDLPFPRPRVHRIPLAKIEEVERQVKELVKQGVIEPSISTFTSPIVLVKKKDNTFRFTTDFRALNSVKVKQTYLIPNITDIVDLAAGSQYLSNFDLIMGFFQIPLRRKDRHLTAFTTTTGTWQYKRMPMGLCGAPHTFQSAVRLLQQKVKCKLFVYLDDLLLTSNSAEQNLNDIEELLQAVTQLGLKMKLKKCRFGCKEVTFLGLIIGRDGVKPNPEKIKAIKDFPAPKNITALRDFIGMTNYFRRFIKNYAKIASPLYDLTKKETEFNWSRKQEEAFTHLKRMLCEAPVLSGPIPKRPFIIESDASTIAIGAILLQSTSDEEPEHPIAFASRKLVKAERNYPPIEIEALALTFAVHQFRTYILGTPVLAIVDHRPLTSLMKRKDLIGRLAKFQVVLAEYDIGIEYRPGKENNVCDALSRYIGDESNEPRPKQCPWILKTIENLNESVTEQGDREKEKIRNRYEVHNGIFYNKPQGVFKPPTVVIPRNQEVITRIIEKFHNTSYLGAHHGMDKTKKVIKRRFNWTRLDDDVREFVRNCAQCQRRKSDPHQATKEPMGTLEDINMPCERWIIDILEPLPRTEKGNRYIFSLKDAFSKWIVTSEVVTQKYLTEGCLKLGTPRVVVTDNGTNFKSRTFTEALKLMGIEHQVTSPYHKNSNGQVERLHRILEECLSAYVNNTQSDWDNYLPFITFAINTLPNATMQTNPFETMFGREPRLPEDAQWNTPLPRFPNTEDYVTLLLLQLKETWKFVSDRLRTNNIKQKQKYDRTHRTAEREVGIGDDILIRRMPPKTKICPYLHGPFKVTKIDGANIEEIISHKDDKDFQKEAKRRYQSGTGKRTD</sequence>
<feature type="domain" description="Reverse transcriptase" evidence="11">
    <location>
        <begin position="537"/>
        <end position="715"/>
    </location>
</feature>
<evidence type="ECO:0000313" key="14">
    <source>
        <dbReference type="WBParaSite" id="Hba_00887"/>
    </source>
</evidence>
<feature type="coiled-coil region" evidence="8">
    <location>
        <begin position="665"/>
        <end position="692"/>
    </location>
</feature>
<keyword evidence="5" id="KW-0378">Hydrolase</keyword>
<dbReference type="PROSITE" id="PS50878">
    <property type="entry name" value="RT_POL"/>
    <property type="match status" value="1"/>
</dbReference>
<evidence type="ECO:0000256" key="4">
    <source>
        <dbReference type="ARBA" id="ARBA00022722"/>
    </source>
</evidence>
<dbReference type="InterPro" id="IPR043502">
    <property type="entry name" value="DNA/RNA_pol_sf"/>
</dbReference>
<evidence type="ECO:0000256" key="2">
    <source>
        <dbReference type="ARBA" id="ARBA00022679"/>
    </source>
</evidence>
<dbReference type="InterPro" id="IPR000477">
    <property type="entry name" value="RT_dom"/>
</dbReference>
<dbReference type="GO" id="GO:0003676">
    <property type="term" value="F:nucleic acid binding"/>
    <property type="evidence" value="ECO:0007669"/>
    <property type="project" value="InterPro"/>
</dbReference>
<evidence type="ECO:0000256" key="8">
    <source>
        <dbReference type="SAM" id="Coils"/>
    </source>
</evidence>
<dbReference type="PROSITE" id="PS50994">
    <property type="entry name" value="INTEGRASE"/>
    <property type="match status" value="1"/>
</dbReference>
<proteinExistence type="predicted"/>
<evidence type="ECO:0000259" key="12">
    <source>
        <dbReference type="PROSITE" id="PS50994"/>
    </source>
</evidence>
<dbReference type="Pfam" id="PF00665">
    <property type="entry name" value="rve"/>
    <property type="match status" value="1"/>
</dbReference>
<dbReference type="Gene3D" id="3.30.420.10">
    <property type="entry name" value="Ribonuclease H-like superfamily/Ribonuclease H"/>
    <property type="match status" value="1"/>
</dbReference>
<dbReference type="WBParaSite" id="Hba_00887">
    <property type="protein sequence ID" value="Hba_00887"/>
    <property type="gene ID" value="Hba_00887"/>
</dbReference>
<dbReference type="InterPro" id="IPR021109">
    <property type="entry name" value="Peptidase_aspartic_dom_sf"/>
</dbReference>
<dbReference type="InterPro" id="IPR001584">
    <property type="entry name" value="Integrase_cat-core"/>
</dbReference>
<dbReference type="Gene3D" id="3.10.10.10">
    <property type="entry name" value="HIV Type 1 Reverse Transcriptase, subunit A, domain 1"/>
    <property type="match status" value="1"/>
</dbReference>
<protein>
    <recommendedName>
        <fullName evidence="1">RNA-directed DNA polymerase</fullName>
        <ecNumber evidence="1">2.7.7.49</ecNumber>
    </recommendedName>
</protein>
<dbReference type="SUPFAM" id="SSF53098">
    <property type="entry name" value="Ribonuclease H-like"/>
    <property type="match status" value="1"/>
</dbReference>
<dbReference type="EC" id="2.7.7.49" evidence="1"/>
<dbReference type="Gene3D" id="3.10.20.370">
    <property type="match status" value="1"/>
</dbReference>
<evidence type="ECO:0000256" key="9">
    <source>
        <dbReference type="SAM" id="MobiDB-lite"/>
    </source>
</evidence>
<dbReference type="InterPro" id="IPR036397">
    <property type="entry name" value="RNaseH_sf"/>
</dbReference>
<feature type="transmembrane region" description="Helical" evidence="10">
    <location>
        <begin position="173"/>
        <end position="200"/>
    </location>
</feature>
<evidence type="ECO:0000259" key="11">
    <source>
        <dbReference type="PROSITE" id="PS50878"/>
    </source>
</evidence>
<dbReference type="Gene3D" id="3.30.70.270">
    <property type="match status" value="2"/>
</dbReference>
<dbReference type="CDD" id="cd09274">
    <property type="entry name" value="RNase_HI_RT_Ty3"/>
    <property type="match status" value="1"/>
</dbReference>
<dbReference type="InterPro" id="IPR043128">
    <property type="entry name" value="Rev_trsase/Diguanyl_cyclase"/>
</dbReference>
<evidence type="ECO:0000313" key="13">
    <source>
        <dbReference type="Proteomes" id="UP000095283"/>
    </source>
</evidence>
<keyword evidence="3" id="KW-0548">Nucleotidyltransferase</keyword>
<dbReference type="GO" id="GO:0042575">
    <property type="term" value="C:DNA polymerase complex"/>
    <property type="evidence" value="ECO:0007669"/>
    <property type="project" value="UniProtKB-ARBA"/>
</dbReference>
<dbReference type="Pfam" id="PF17919">
    <property type="entry name" value="RT_RNaseH_2"/>
    <property type="match status" value="1"/>
</dbReference>
<dbReference type="SUPFAM" id="SSF56672">
    <property type="entry name" value="DNA/RNA polymerases"/>
    <property type="match status" value="1"/>
</dbReference>
<organism evidence="13 14">
    <name type="scientific">Heterorhabditis bacteriophora</name>
    <name type="common">Entomopathogenic nematode worm</name>
    <dbReference type="NCBI Taxonomy" id="37862"/>
    <lineage>
        <taxon>Eukaryota</taxon>
        <taxon>Metazoa</taxon>
        <taxon>Ecdysozoa</taxon>
        <taxon>Nematoda</taxon>
        <taxon>Chromadorea</taxon>
        <taxon>Rhabditida</taxon>
        <taxon>Rhabditina</taxon>
        <taxon>Rhabditomorpha</taxon>
        <taxon>Strongyloidea</taxon>
        <taxon>Heterorhabditidae</taxon>
        <taxon>Heterorhabditis</taxon>
    </lineage>
</organism>
<dbReference type="CDD" id="cd01647">
    <property type="entry name" value="RT_LTR"/>
    <property type="match status" value="1"/>
</dbReference>
<dbReference type="InterPro" id="IPR041577">
    <property type="entry name" value="RT_RNaseH_2"/>
</dbReference>
<dbReference type="GO" id="GO:0015074">
    <property type="term" value="P:DNA integration"/>
    <property type="evidence" value="ECO:0007669"/>
    <property type="project" value="InterPro"/>
</dbReference>
<keyword evidence="6" id="KW-0695">RNA-directed DNA polymerase</keyword>
<evidence type="ECO:0000256" key="3">
    <source>
        <dbReference type="ARBA" id="ARBA00022695"/>
    </source>
</evidence>
<evidence type="ECO:0000256" key="1">
    <source>
        <dbReference type="ARBA" id="ARBA00012493"/>
    </source>
</evidence>
<dbReference type="GO" id="GO:0004519">
    <property type="term" value="F:endonuclease activity"/>
    <property type="evidence" value="ECO:0007669"/>
    <property type="project" value="UniProtKB-KW"/>
</dbReference>
<keyword evidence="10" id="KW-0812">Transmembrane</keyword>
<keyword evidence="2" id="KW-0808">Transferase</keyword>
<dbReference type="InterPro" id="IPR050951">
    <property type="entry name" value="Retrovirus_Pol_polyprotein"/>
</dbReference>
<accession>A0A1I7W8B2</accession>
<evidence type="ECO:0000256" key="7">
    <source>
        <dbReference type="ARBA" id="ARBA00023268"/>
    </source>
</evidence>
<evidence type="ECO:0000256" key="5">
    <source>
        <dbReference type="ARBA" id="ARBA00022759"/>
    </source>
</evidence>
<dbReference type="Gene3D" id="1.10.340.70">
    <property type="match status" value="1"/>
</dbReference>
<dbReference type="Proteomes" id="UP000095283">
    <property type="component" value="Unplaced"/>
</dbReference>
<dbReference type="InterPro" id="IPR012337">
    <property type="entry name" value="RNaseH-like_sf"/>
</dbReference>
<dbReference type="GO" id="GO:0003964">
    <property type="term" value="F:RNA-directed DNA polymerase activity"/>
    <property type="evidence" value="ECO:0007669"/>
    <property type="project" value="UniProtKB-KW"/>
</dbReference>
<keyword evidence="5" id="KW-0255">Endonuclease</keyword>
<feature type="domain" description="Integrase catalytic" evidence="12">
    <location>
        <begin position="1069"/>
        <end position="1221"/>
    </location>
</feature>
<feature type="region of interest" description="Disordered" evidence="9">
    <location>
        <begin position="1329"/>
        <end position="1348"/>
    </location>
</feature>